<name>A0A6J4LN93_9HYPH</name>
<accession>A0A6J4LN93</accession>
<proteinExistence type="predicted"/>
<feature type="non-terminal residue" evidence="2">
    <location>
        <position position="1"/>
    </location>
</feature>
<feature type="non-terminal residue" evidence="2">
    <location>
        <position position="64"/>
    </location>
</feature>
<dbReference type="EMBL" id="CADCUC010000354">
    <property type="protein sequence ID" value="CAA9337399.1"/>
    <property type="molecule type" value="Genomic_DNA"/>
</dbReference>
<feature type="region of interest" description="Disordered" evidence="1">
    <location>
        <begin position="1"/>
        <end position="40"/>
    </location>
</feature>
<feature type="compositionally biased region" description="Basic and acidic residues" evidence="1">
    <location>
        <begin position="27"/>
        <end position="40"/>
    </location>
</feature>
<organism evidence="2">
    <name type="scientific">uncultured Microvirga sp</name>
    <dbReference type="NCBI Taxonomy" id="412392"/>
    <lineage>
        <taxon>Bacteria</taxon>
        <taxon>Pseudomonadati</taxon>
        <taxon>Pseudomonadota</taxon>
        <taxon>Alphaproteobacteria</taxon>
        <taxon>Hyphomicrobiales</taxon>
        <taxon>Methylobacteriaceae</taxon>
        <taxon>Microvirga</taxon>
        <taxon>environmental samples</taxon>
    </lineage>
</organism>
<protein>
    <submittedName>
        <fullName evidence="2">Uncharacterized protein</fullName>
    </submittedName>
</protein>
<evidence type="ECO:0000313" key="2">
    <source>
        <dbReference type="EMBL" id="CAA9337399.1"/>
    </source>
</evidence>
<dbReference type="AlphaFoldDB" id="A0A6J4LN93"/>
<sequence length="64" mass="7064">GGPDRGSRSRACGRGPGVRGLPRRSASRHDRGGPDAERSHALRRDRFGRCRCCDRLARPTVPRL</sequence>
<evidence type="ECO:0000256" key="1">
    <source>
        <dbReference type="SAM" id="MobiDB-lite"/>
    </source>
</evidence>
<gene>
    <name evidence="2" type="ORF">AVDCRST_MAG90-1784</name>
</gene>
<reference evidence="2" key="1">
    <citation type="submission" date="2020-02" db="EMBL/GenBank/DDBJ databases">
        <authorList>
            <person name="Meier V. D."/>
        </authorList>
    </citation>
    <scope>NUCLEOTIDE SEQUENCE</scope>
    <source>
        <strain evidence="2">AVDCRST_MAG90</strain>
    </source>
</reference>